<sequence length="256" mass="28727">MEVKVLNNADELGKAAAAHATEILQAAIKARGRARLTLSTGASQFEFLKHFVQADLDWSKVEMFHLDEYVDLPETHPASFRKYLKERFLAHVGVERYELVNGEGNVRRNIEELNARLNEAPIDLALIGIGENAHVAFNDPPADFNTEEPYFVVDLAESCKQQQVGEGWFALNDDVPKQAITMSIRQIMKSSVIISCVPHRVKANAIKLTLENELMNEIPSTILKDHPQWTLYLDQESASASLDAGLLYKPLQTSER</sequence>
<dbReference type="CDD" id="cd01399">
    <property type="entry name" value="GlcN6P_deaminase"/>
    <property type="match status" value="1"/>
</dbReference>
<evidence type="ECO:0000313" key="3">
    <source>
        <dbReference type="EMBL" id="GBG07660.1"/>
    </source>
</evidence>
<organism evidence="3 4">
    <name type="scientific">Paenibacillus agaridevorans</name>
    <dbReference type="NCBI Taxonomy" id="171404"/>
    <lineage>
        <taxon>Bacteria</taxon>
        <taxon>Bacillati</taxon>
        <taxon>Bacillota</taxon>
        <taxon>Bacilli</taxon>
        <taxon>Bacillales</taxon>
        <taxon>Paenibacillaceae</taxon>
        <taxon>Paenibacillus</taxon>
    </lineage>
</organism>
<dbReference type="GO" id="GO:0006043">
    <property type="term" value="P:glucosamine catabolic process"/>
    <property type="evidence" value="ECO:0007669"/>
    <property type="project" value="TreeGrafter"/>
</dbReference>
<dbReference type="PANTHER" id="PTHR11280">
    <property type="entry name" value="GLUCOSAMINE-6-PHOSPHATE ISOMERASE"/>
    <property type="match status" value="1"/>
</dbReference>
<dbReference type="GO" id="GO:0019262">
    <property type="term" value="P:N-acetylneuraminate catabolic process"/>
    <property type="evidence" value="ECO:0007669"/>
    <property type="project" value="TreeGrafter"/>
</dbReference>
<keyword evidence="1" id="KW-0119">Carbohydrate metabolism</keyword>
<dbReference type="GO" id="GO:0042802">
    <property type="term" value="F:identical protein binding"/>
    <property type="evidence" value="ECO:0007669"/>
    <property type="project" value="TreeGrafter"/>
</dbReference>
<dbReference type="GO" id="GO:0006046">
    <property type="term" value="P:N-acetylglucosamine catabolic process"/>
    <property type="evidence" value="ECO:0007669"/>
    <property type="project" value="TreeGrafter"/>
</dbReference>
<dbReference type="AlphaFoldDB" id="A0A2R5ELW9"/>
<dbReference type="PANTHER" id="PTHR11280:SF6">
    <property type="entry name" value="GLUCOSAMINE-6-PHOSPHATE ISOMERASE NAGB"/>
    <property type="match status" value="1"/>
</dbReference>
<dbReference type="GO" id="GO:0005975">
    <property type="term" value="P:carbohydrate metabolic process"/>
    <property type="evidence" value="ECO:0007669"/>
    <property type="project" value="InterPro"/>
</dbReference>
<accession>A0A2R5ELW9</accession>
<dbReference type="RefSeq" id="WP_108992694.1">
    <property type="nucleotide sequence ID" value="NZ_BDQX01000099.1"/>
</dbReference>
<dbReference type="InterPro" id="IPR037171">
    <property type="entry name" value="NagB/RpiA_transferase-like"/>
</dbReference>
<feature type="domain" description="Glucosamine/galactosamine-6-phosphate isomerase" evidence="2">
    <location>
        <begin position="8"/>
        <end position="225"/>
    </location>
</feature>
<dbReference type="GO" id="GO:0004342">
    <property type="term" value="F:glucosamine-6-phosphate deaminase activity"/>
    <property type="evidence" value="ECO:0007669"/>
    <property type="project" value="InterPro"/>
</dbReference>
<dbReference type="Gene3D" id="3.40.50.1360">
    <property type="match status" value="1"/>
</dbReference>
<dbReference type="InterPro" id="IPR006148">
    <property type="entry name" value="Glc/Gal-6P_isomerase"/>
</dbReference>
<dbReference type="Pfam" id="PF01182">
    <property type="entry name" value="Glucosamine_iso"/>
    <property type="match status" value="1"/>
</dbReference>
<dbReference type="GO" id="GO:0005737">
    <property type="term" value="C:cytoplasm"/>
    <property type="evidence" value="ECO:0007669"/>
    <property type="project" value="TreeGrafter"/>
</dbReference>
<comment type="caution">
    <text evidence="3">The sequence shown here is derived from an EMBL/GenBank/DDBJ whole genome shotgun (WGS) entry which is preliminary data.</text>
</comment>
<proteinExistence type="predicted"/>
<evidence type="ECO:0000313" key="4">
    <source>
        <dbReference type="Proteomes" id="UP000245202"/>
    </source>
</evidence>
<keyword evidence="4" id="KW-1185">Reference proteome</keyword>
<dbReference type="EMBL" id="BDQX01000099">
    <property type="protein sequence ID" value="GBG07660.1"/>
    <property type="molecule type" value="Genomic_DNA"/>
</dbReference>
<evidence type="ECO:0000256" key="1">
    <source>
        <dbReference type="ARBA" id="ARBA00023277"/>
    </source>
</evidence>
<dbReference type="SUPFAM" id="SSF100950">
    <property type="entry name" value="NagB/RpiA/CoA transferase-like"/>
    <property type="match status" value="1"/>
</dbReference>
<reference evidence="3 4" key="1">
    <citation type="submission" date="2017-08" db="EMBL/GenBank/DDBJ databases">
        <title>Substantial Increase in Enzyme Production by Combined Drug-Resistance Mutations in Paenibacillus agaridevorans.</title>
        <authorList>
            <person name="Tanaka Y."/>
            <person name="Funane K."/>
            <person name="Hosaka T."/>
            <person name="Shiwa Y."/>
            <person name="Fujita N."/>
            <person name="Miyazaki T."/>
            <person name="Yoshikawa H."/>
            <person name="Murakami K."/>
            <person name="Kasahara K."/>
            <person name="Inaoka T."/>
            <person name="Hiraga Y."/>
            <person name="Ochi K."/>
        </authorList>
    </citation>
    <scope>NUCLEOTIDE SEQUENCE [LARGE SCALE GENOMIC DNA]</scope>
    <source>
        <strain evidence="3 4">T-3040</strain>
    </source>
</reference>
<name>A0A2R5ELW9_9BACL</name>
<dbReference type="InterPro" id="IPR004547">
    <property type="entry name" value="Glucosamine6P_isomerase"/>
</dbReference>
<gene>
    <name evidence="3" type="ORF">PAT3040_02216</name>
</gene>
<evidence type="ECO:0000259" key="2">
    <source>
        <dbReference type="Pfam" id="PF01182"/>
    </source>
</evidence>
<protein>
    <submittedName>
        <fullName evidence="3">Glucosamine-6-phosphate deaminase</fullName>
    </submittedName>
</protein>
<dbReference type="Proteomes" id="UP000245202">
    <property type="component" value="Unassembled WGS sequence"/>
</dbReference>